<dbReference type="Pfam" id="PF01844">
    <property type="entry name" value="HNH"/>
    <property type="match status" value="1"/>
</dbReference>
<proteinExistence type="predicted"/>
<reference evidence="2" key="1">
    <citation type="journal article" date="2021" name="Proc. Natl. Acad. Sci. U.S.A.">
        <title>A Catalog of Tens of Thousands of Viruses from Human Metagenomes Reveals Hidden Associations with Chronic Diseases.</title>
        <authorList>
            <person name="Tisza M.J."/>
            <person name="Buck C.B."/>
        </authorList>
    </citation>
    <scope>NUCLEOTIDE SEQUENCE</scope>
    <source>
        <strain evidence="2">CtvGX2</strain>
    </source>
</reference>
<accession>A0A8S5LYX9</accession>
<keyword evidence="2" id="KW-0540">Nuclease</keyword>
<dbReference type="GO" id="GO:0004519">
    <property type="term" value="F:endonuclease activity"/>
    <property type="evidence" value="ECO:0007669"/>
    <property type="project" value="UniProtKB-KW"/>
</dbReference>
<keyword evidence="2" id="KW-0255">Endonuclease</keyword>
<sequence>MRQLRRDFFEEGRRLDADPQTRDQSACWLCGQRIDYDAAPGTTDDSHELDHVVPVSAAPDMQEEPSNFRHAHRRCNAARSNRVPVGALANRPRPWW</sequence>
<dbReference type="InterPro" id="IPR002711">
    <property type="entry name" value="HNH"/>
</dbReference>
<dbReference type="GO" id="GO:0003676">
    <property type="term" value="F:nucleic acid binding"/>
    <property type="evidence" value="ECO:0007669"/>
    <property type="project" value="InterPro"/>
</dbReference>
<protein>
    <submittedName>
        <fullName evidence="2">CRISPR-associated endonuclease</fullName>
    </submittedName>
</protein>
<evidence type="ECO:0000313" key="2">
    <source>
        <dbReference type="EMBL" id="DAD75178.1"/>
    </source>
</evidence>
<dbReference type="Gene3D" id="1.10.30.50">
    <property type="match status" value="1"/>
</dbReference>
<organism evidence="2">
    <name type="scientific">Siphoviridae sp. ctvGX2</name>
    <dbReference type="NCBI Taxonomy" id="2826512"/>
    <lineage>
        <taxon>Viruses</taxon>
        <taxon>Duplodnaviria</taxon>
        <taxon>Heunggongvirae</taxon>
        <taxon>Uroviricota</taxon>
        <taxon>Caudoviricetes</taxon>
    </lineage>
</organism>
<dbReference type="GO" id="GO:0008270">
    <property type="term" value="F:zinc ion binding"/>
    <property type="evidence" value="ECO:0007669"/>
    <property type="project" value="InterPro"/>
</dbReference>
<feature type="domain" description="HNH" evidence="1">
    <location>
        <begin position="27"/>
        <end position="82"/>
    </location>
</feature>
<dbReference type="EMBL" id="BK014776">
    <property type="protein sequence ID" value="DAD75178.1"/>
    <property type="molecule type" value="Genomic_DNA"/>
</dbReference>
<evidence type="ECO:0000259" key="1">
    <source>
        <dbReference type="Pfam" id="PF01844"/>
    </source>
</evidence>
<name>A0A8S5LYX9_9CAUD</name>
<keyword evidence="2" id="KW-0378">Hydrolase</keyword>